<accession>A0ABV0JES8</accession>
<dbReference type="SMART" id="SM00507">
    <property type="entry name" value="HNHc"/>
    <property type="match status" value="1"/>
</dbReference>
<dbReference type="Proteomes" id="UP001464891">
    <property type="component" value="Unassembled WGS sequence"/>
</dbReference>
<keyword evidence="2" id="KW-0255">Endonuclease</keyword>
<gene>
    <name evidence="2" type="ORF">NC998_24650</name>
</gene>
<dbReference type="InterPro" id="IPR002711">
    <property type="entry name" value="HNH"/>
</dbReference>
<dbReference type="Pfam" id="PF01844">
    <property type="entry name" value="HNH"/>
    <property type="match status" value="1"/>
</dbReference>
<comment type="caution">
    <text evidence="2">The sequence shown here is derived from an EMBL/GenBank/DDBJ whole genome shotgun (WGS) entry which is preliminary data.</text>
</comment>
<evidence type="ECO:0000313" key="2">
    <source>
        <dbReference type="EMBL" id="MEP0820293.1"/>
    </source>
</evidence>
<keyword evidence="3" id="KW-1185">Reference proteome</keyword>
<keyword evidence="2" id="KW-0378">Hydrolase</keyword>
<evidence type="ECO:0000313" key="3">
    <source>
        <dbReference type="Proteomes" id="UP001464891"/>
    </source>
</evidence>
<name>A0ABV0JES8_9CYAN</name>
<keyword evidence="2" id="KW-0540">Nuclease</keyword>
<proteinExistence type="predicted"/>
<reference evidence="2 3" key="1">
    <citation type="submission" date="2022-04" db="EMBL/GenBank/DDBJ databases">
        <title>Positive selection, recombination, and allopatry shape intraspecific diversity of widespread and dominant cyanobacteria.</title>
        <authorList>
            <person name="Wei J."/>
            <person name="Shu W."/>
            <person name="Hu C."/>
        </authorList>
    </citation>
    <scope>NUCLEOTIDE SEQUENCE [LARGE SCALE GENOMIC DNA]</scope>
    <source>
        <strain evidence="2 3">GB2-A4</strain>
    </source>
</reference>
<dbReference type="CDD" id="cd00085">
    <property type="entry name" value="HNHc"/>
    <property type="match status" value="1"/>
</dbReference>
<evidence type="ECO:0000259" key="1">
    <source>
        <dbReference type="SMART" id="SM00507"/>
    </source>
</evidence>
<organism evidence="2 3">
    <name type="scientific">Trichocoleus desertorum GB2-A4</name>
    <dbReference type="NCBI Taxonomy" id="2933944"/>
    <lineage>
        <taxon>Bacteria</taxon>
        <taxon>Bacillati</taxon>
        <taxon>Cyanobacteriota</taxon>
        <taxon>Cyanophyceae</taxon>
        <taxon>Leptolyngbyales</taxon>
        <taxon>Trichocoleusaceae</taxon>
        <taxon>Trichocoleus</taxon>
    </lineage>
</organism>
<dbReference type="GO" id="GO:0004519">
    <property type="term" value="F:endonuclease activity"/>
    <property type="evidence" value="ECO:0007669"/>
    <property type="project" value="UniProtKB-KW"/>
</dbReference>
<protein>
    <submittedName>
        <fullName evidence="2">HNH endonuclease</fullName>
    </submittedName>
</protein>
<sequence>MVLSSWHAILATIKPTVVKPLVAQSGKCQSCGLYFQSEDLMAVHHVDGNSTNYQQSNLALLHRHCHDQLHRNLRGKHRAVEEPCEATRLMHGPEDQRGG</sequence>
<dbReference type="EMBL" id="JAMPKM010000024">
    <property type="protein sequence ID" value="MEP0820293.1"/>
    <property type="molecule type" value="Genomic_DNA"/>
</dbReference>
<dbReference type="RefSeq" id="WP_190443397.1">
    <property type="nucleotide sequence ID" value="NZ_JAMPKM010000024.1"/>
</dbReference>
<feature type="domain" description="HNH nuclease" evidence="1">
    <location>
        <begin position="17"/>
        <end position="67"/>
    </location>
</feature>
<dbReference type="InterPro" id="IPR003615">
    <property type="entry name" value="HNH_nuc"/>
</dbReference>